<keyword evidence="3" id="KW-1185">Reference proteome</keyword>
<feature type="transmembrane region" description="Helical" evidence="1">
    <location>
        <begin position="115"/>
        <end position="136"/>
    </location>
</feature>
<name>A0ABU9VQQ2_9BACI</name>
<feature type="transmembrane region" description="Helical" evidence="1">
    <location>
        <begin position="84"/>
        <end position="103"/>
    </location>
</feature>
<evidence type="ECO:0008006" key="4">
    <source>
        <dbReference type="Google" id="ProtNLM"/>
    </source>
</evidence>
<sequence>MIRVYSILINVFQYSVFSILILSAVFLMYRFATNEFERKVHRSKLIQGFYSKRKNIEKKHGESKFQKSLNEASIKYISSLQYQIYRTVIGLILTINYLIWPFLSSGSFDTLGALILIAYIVLTDPYFKFSLTNIIIEKIKTNRQQKKMIEVFELFDLLKSDLYSLQKNQPINIYNILKDNADNFDFIKVSIIKMLNVWKTSPEKSKEILYQDVGGDSTKALGEIIFKLDHLSKDNAINLMQQEQGSFATQYYEVIKRIAQTKRSQIYMFGFCSIFSVMIWLIVYFYVSVQDVMNINLNL</sequence>
<keyword evidence="1" id="KW-0812">Transmembrane</keyword>
<keyword evidence="1" id="KW-1133">Transmembrane helix</keyword>
<organism evidence="2 3">
    <name type="scientific">Alkalicoccobacillus gibsonii</name>
    <dbReference type="NCBI Taxonomy" id="79881"/>
    <lineage>
        <taxon>Bacteria</taxon>
        <taxon>Bacillati</taxon>
        <taxon>Bacillota</taxon>
        <taxon>Bacilli</taxon>
        <taxon>Bacillales</taxon>
        <taxon>Bacillaceae</taxon>
        <taxon>Alkalicoccobacillus</taxon>
    </lineage>
</organism>
<comment type="caution">
    <text evidence="2">The sequence shown here is derived from an EMBL/GenBank/DDBJ whole genome shotgun (WGS) entry which is preliminary data.</text>
</comment>
<evidence type="ECO:0000313" key="3">
    <source>
        <dbReference type="Proteomes" id="UP001418796"/>
    </source>
</evidence>
<proteinExistence type="predicted"/>
<reference evidence="2 3" key="1">
    <citation type="submission" date="2024-03" db="EMBL/GenBank/DDBJ databases">
        <title>Bacilli Hybrid Assemblies.</title>
        <authorList>
            <person name="Kovac J."/>
        </authorList>
    </citation>
    <scope>NUCLEOTIDE SEQUENCE [LARGE SCALE GENOMIC DNA]</scope>
    <source>
        <strain evidence="2 3">FSL R7-0666</strain>
    </source>
</reference>
<dbReference type="Proteomes" id="UP001418796">
    <property type="component" value="Unassembled WGS sequence"/>
</dbReference>
<keyword evidence="1" id="KW-0472">Membrane</keyword>
<dbReference type="EMBL" id="JBCITK010000002">
    <property type="protein sequence ID" value="MEN0645498.1"/>
    <property type="molecule type" value="Genomic_DNA"/>
</dbReference>
<evidence type="ECO:0000256" key="1">
    <source>
        <dbReference type="SAM" id="Phobius"/>
    </source>
</evidence>
<evidence type="ECO:0000313" key="2">
    <source>
        <dbReference type="EMBL" id="MEN0645498.1"/>
    </source>
</evidence>
<feature type="transmembrane region" description="Helical" evidence="1">
    <location>
        <begin position="266"/>
        <end position="287"/>
    </location>
</feature>
<dbReference type="RefSeq" id="WP_343132166.1">
    <property type="nucleotide sequence ID" value="NZ_JBCITK010000002.1"/>
</dbReference>
<accession>A0ABU9VQQ2</accession>
<gene>
    <name evidence="2" type="ORF">MKY91_20245</name>
</gene>
<feature type="transmembrane region" description="Helical" evidence="1">
    <location>
        <begin position="12"/>
        <end position="32"/>
    </location>
</feature>
<protein>
    <recommendedName>
        <fullName evidence="4">Type II secretion system protein GspF domain-containing protein</fullName>
    </recommendedName>
</protein>